<feature type="domain" description="MaoC-like" evidence="4">
    <location>
        <begin position="16"/>
        <end position="108"/>
    </location>
</feature>
<organism evidence="5 6">
    <name type="scientific">Rhodobacter lacus</name>
    <dbReference type="NCBI Taxonomy" id="1641972"/>
    <lineage>
        <taxon>Bacteria</taxon>
        <taxon>Pseudomonadati</taxon>
        <taxon>Pseudomonadota</taxon>
        <taxon>Alphaproteobacteria</taxon>
        <taxon>Rhodobacterales</taxon>
        <taxon>Rhodobacter group</taxon>
        <taxon>Rhodobacter</taxon>
    </lineage>
</organism>
<dbReference type="InterPro" id="IPR002539">
    <property type="entry name" value="MaoC-like_dom"/>
</dbReference>
<dbReference type="Pfam" id="PF01575">
    <property type="entry name" value="MaoC_dehydratas"/>
    <property type="match status" value="1"/>
</dbReference>
<dbReference type="RefSeq" id="WP_377389100.1">
    <property type="nucleotide sequence ID" value="NZ_JBHUIX010000009.1"/>
</dbReference>
<dbReference type="InterPro" id="IPR002505">
    <property type="entry name" value="PTA_PTB"/>
</dbReference>
<name>A0ABW5A868_9RHOB</name>
<keyword evidence="6" id="KW-1185">Reference proteome</keyword>
<dbReference type="EMBL" id="JBHUIX010000009">
    <property type="protein sequence ID" value="MFD2174051.1"/>
    <property type="molecule type" value="Genomic_DNA"/>
</dbReference>
<dbReference type="PANTHER" id="PTHR43356">
    <property type="entry name" value="PHOSPHATE ACETYLTRANSFERASE"/>
    <property type="match status" value="1"/>
</dbReference>
<evidence type="ECO:0000256" key="1">
    <source>
        <dbReference type="ARBA" id="ARBA00022679"/>
    </source>
</evidence>
<evidence type="ECO:0000259" key="3">
    <source>
        <dbReference type="Pfam" id="PF01515"/>
    </source>
</evidence>
<sequence length="461" mass="48891">MIFESRMYHEIEPGMSAELRRLCTADDIYAFVAASGNHNPMHLEHVDAEGQKEKPLAPGLFVASLISSLLGSILPGPGTRYRDQQISFHDYVTAGEELVAKVTVTAKEGDGLVALDTEVRRVDGGEVVCSGTAKVYAPTTYIRYEEIDAPGLIVQRHRHFEALLEKAEDLPELATAVVCPEEQSALEGALIAAERGLIKPILIGLPAKIEAAAKALGKSLSNFEVLEMTSHRDAARAAVALVREGRAQAIMKGHLHTDDLLRPMLDKEKGLRIGRRFTHVFVMDVPGVSHPLLVTDAAINIAPDLPTKVDICQNAIDLAISLGMETPKVGVLSAVETVNPAMPSSIDAALLSKMAERGQIKGGVVDGPLAMDNAVDLGAARTKGLRGPVAGQADVLVVPGIDAGNMLAKQLAYISHAEAAGVVLGARVPVILNSRSDSAMARLASAAVASIHWHRMTGGNV</sequence>
<dbReference type="Gene3D" id="3.40.718.10">
    <property type="entry name" value="Isopropylmalate Dehydrogenase"/>
    <property type="match status" value="1"/>
</dbReference>
<proteinExistence type="predicted"/>
<evidence type="ECO:0000313" key="6">
    <source>
        <dbReference type="Proteomes" id="UP001597413"/>
    </source>
</evidence>
<dbReference type="PANTHER" id="PTHR43356:SF2">
    <property type="entry name" value="PHOSPHATE ACETYLTRANSFERASE"/>
    <property type="match status" value="1"/>
</dbReference>
<dbReference type="Pfam" id="PF01515">
    <property type="entry name" value="PTA_PTB"/>
    <property type="match status" value="1"/>
</dbReference>
<gene>
    <name evidence="5" type="ORF">ACFSM0_08115</name>
</gene>
<protein>
    <submittedName>
        <fullName evidence="5">Bifunctional enoyl-CoA hydratase/phosphate acetyltransferase</fullName>
    </submittedName>
</protein>
<comment type="caution">
    <text evidence="5">The sequence shown here is derived from an EMBL/GenBank/DDBJ whole genome shotgun (WGS) entry which is preliminary data.</text>
</comment>
<keyword evidence="1" id="KW-0808">Transferase</keyword>
<dbReference type="Proteomes" id="UP001597413">
    <property type="component" value="Unassembled WGS sequence"/>
</dbReference>
<dbReference type="InterPro" id="IPR029069">
    <property type="entry name" value="HotDog_dom_sf"/>
</dbReference>
<accession>A0ABW5A868</accession>
<dbReference type="SUPFAM" id="SSF54637">
    <property type="entry name" value="Thioesterase/thiol ester dehydrase-isomerase"/>
    <property type="match status" value="1"/>
</dbReference>
<dbReference type="CDD" id="cd03449">
    <property type="entry name" value="R_hydratase"/>
    <property type="match status" value="1"/>
</dbReference>
<keyword evidence="2" id="KW-0012">Acyltransferase</keyword>
<evidence type="ECO:0000259" key="4">
    <source>
        <dbReference type="Pfam" id="PF01575"/>
    </source>
</evidence>
<reference evidence="6" key="1">
    <citation type="journal article" date="2019" name="Int. J. Syst. Evol. Microbiol.">
        <title>The Global Catalogue of Microorganisms (GCM) 10K type strain sequencing project: providing services to taxonomists for standard genome sequencing and annotation.</title>
        <authorList>
            <consortium name="The Broad Institute Genomics Platform"/>
            <consortium name="The Broad Institute Genome Sequencing Center for Infectious Disease"/>
            <person name="Wu L."/>
            <person name="Ma J."/>
        </authorList>
    </citation>
    <scope>NUCLEOTIDE SEQUENCE [LARGE SCALE GENOMIC DNA]</scope>
    <source>
        <strain evidence="6">CCUG 55131</strain>
    </source>
</reference>
<dbReference type="NCBIfam" id="NF006045">
    <property type="entry name" value="PRK08190.1"/>
    <property type="match status" value="1"/>
</dbReference>
<dbReference type="InterPro" id="IPR050500">
    <property type="entry name" value="Phos_Acetyltrans/Butyryltrans"/>
</dbReference>
<dbReference type="SUPFAM" id="SSF53659">
    <property type="entry name" value="Isocitrate/Isopropylmalate dehydrogenase-like"/>
    <property type="match status" value="1"/>
</dbReference>
<evidence type="ECO:0000256" key="2">
    <source>
        <dbReference type="ARBA" id="ARBA00023315"/>
    </source>
</evidence>
<feature type="domain" description="Phosphate acetyl/butaryl transferase" evidence="3">
    <location>
        <begin position="231"/>
        <end position="449"/>
    </location>
</feature>
<evidence type="ECO:0000313" key="5">
    <source>
        <dbReference type="EMBL" id="MFD2174051.1"/>
    </source>
</evidence>
<dbReference type="Gene3D" id="3.10.129.10">
    <property type="entry name" value="Hotdog Thioesterase"/>
    <property type="match status" value="1"/>
</dbReference>